<evidence type="ECO:0000313" key="1">
    <source>
        <dbReference type="EMBL" id="WAH37752.1"/>
    </source>
</evidence>
<dbReference type="Pfam" id="PF05762">
    <property type="entry name" value="VWA_CoxE"/>
    <property type="match status" value="1"/>
</dbReference>
<dbReference type="SUPFAM" id="SSF53300">
    <property type="entry name" value="vWA-like"/>
    <property type="match status" value="1"/>
</dbReference>
<dbReference type="Proteomes" id="UP001164803">
    <property type="component" value="Chromosome"/>
</dbReference>
<dbReference type="InterPro" id="IPR036465">
    <property type="entry name" value="vWFA_dom_sf"/>
</dbReference>
<accession>A0ABY6Z4E3</accession>
<protein>
    <submittedName>
        <fullName evidence="1">VWA domain-containing protein</fullName>
    </submittedName>
</protein>
<name>A0ABY6Z4E3_9BACL</name>
<dbReference type="PANTHER" id="PTHR39338">
    <property type="entry name" value="BLL5662 PROTEIN-RELATED"/>
    <property type="match status" value="1"/>
</dbReference>
<evidence type="ECO:0000313" key="2">
    <source>
        <dbReference type="Proteomes" id="UP001164803"/>
    </source>
</evidence>
<dbReference type="EMBL" id="CP104064">
    <property type="protein sequence ID" value="WAH37752.1"/>
    <property type="molecule type" value="Genomic_DNA"/>
</dbReference>
<sequence>MSSILPAWASRVCIEGVLHRHRPSRIRQWVQPGYAIDVRRTYRLWLKSGAMRMRYVRRQRYTRPGRLVVLWDVSGSMAETISLYLPWLHRLAASSRDVGVFPFGVRVADLTEDIRKAYPTAVQAMADMPGLWESGTSIGLALQDWTTRHSTKWLRGRSTVLIISDGWDSGTPEAVANALRAFCARDARIVWMHPLLRSPGFELKTRALLAARPYVDQWLPGGSPEDLLHASIS</sequence>
<dbReference type="PANTHER" id="PTHR39338:SF6">
    <property type="entry name" value="BLL5662 PROTEIN"/>
    <property type="match status" value="1"/>
</dbReference>
<dbReference type="RefSeq" id="WP_268045273.1">
    <property type="nucleotide sequence ID" value="NZ_CP104064.1"/>
</dbReference>
<proteinExistence type="predicted"/>
<gene>
    <name evidence="1" type="ORF">NZD86_04415</name>
</gene>
<reference evidence="1" key="1">
    <citation type="submission" date="2022-08" db="EMBL/GenBank/DDBJ databases">
        <title>Alicyclobacillus dauci DSM2870, complete genome.</title>
        <authorList>
            <person name="Wang Q."/>
            <person name="Cai R."/>
            <person name="Wang Z."/>
        </authorList>
    </citation>
    <scope>NUCLEOTIDE SEQUENCE</scope>
    <source>
        <strain evidence="1">DSM 28700</strain>
    </source>
</reference>
<keyword evidence="2" id="KW-1185">Reference proteome</keyword>
<dbReference type="InterPro" id="IPR008912">
    <property type="entry name" value="Uncharacterised_CoxE"/>
</dbReference>
<dbReference type="CDD" id="cd00198">
    <property type="entry name" value="vWFA"/>
    <property type="match status" value="1"/>
</dbReference>
<organism evidence="1 2">
    <name type="scientific">Alicyclobacillus dauci</name>
    <dbReference type="NCBI Taxonomy" id="1475485"/>
    <lineage>
        <taxon>Bacteria</taxon>
        <taxon>Bacillati</taxon>
        <taxon>Bacillota</taxon>
        <taxon>Bacilli</taxon>
        <taxon>Bacillales</taxon>
        <taxon>Alicyclobacillaceae</taxon>
        <taxon>Alicyclobacillus</taxon>
    </lineage>
</organism>